<dbReference type="Pfam" id="PF00563">
    <property type="entry name" value="EAL"/>
    <property type="match status" value="1"/>
</dbReference>
<organism evidence="4 5">
    <name type="scientific">Agaricicola taiwanensis</name>
    <dbReference type="NCBI Taxonomy" id="591372"/>
    <lineage>
        <taxon>Bacteria</taxon>
        <taxon>Pseudomonadati</taxon>
        <taxon>Pseudomonadota</taxon>
        <taxon>Alphaproteobacteria</taxon>
        <taxon>Rhodobacterales</taxon>
        <taxon>Paracoccaceae</taxon>
        <taxon>Agaricicola</taxon>
    </lineage>
</organism>
<reference evidence="4" key="2">
    <citation type="submission" date="2020-09" db="EMBL/GenBank/DDBJ databases">
        <authorList>
            <person name="Sun Q."/>
            <person name="Sedlacek I."/>
        </authorList>
    </citation>
    <scope>NUCLEOTIDE SEQUENCE</scope>
    <source>
        <strain evidence="4">CCM 7684</strain>
    </source>
</reference>
<keyword evidence="2" id="KW-0472">Membrane</keyword>
<keyword evidence="2" id="KW-0812">Transmembrane</keyword>
<evidence type="ECO:0000313" key="4">
    <source>
        <dbReference type="EMBL" id="GGE34219.1"/>
    </source>
</evidence>
<sequence>MGKSATIFVALCMVMVAVSLAVISMSGFGLTLGDAMFVGLGSLAILGLLQAVFTRNGLEKPQVRVEPGRSNHDIWVRIQAIEERLAHHEAMMRDSARVVVEPVSEEIAEIGGLISQLAEQIDAHDQAIGKLREAAITNVPAPESLAAPEVRGETRLARTPSMLNGAHADPLPAAVSEIRAELRRAPEPVAVPAPSVAPAASAPVAAAPAPVTRAEKAPRGMASGSAGTVEVEAVRRAMAEDRIEIHLQPIVALPQRRILFYEASPRLRDTDGRTRMPMEFLPAARAGGLAPAIDRFVIERGLMIAERLRERGRDLGLFVSISPAMLADDTAFTGLAAMLEGWRDQAGRIVMLLRQESLSHLGALEHETLQGLVERGFRFGVDHVTDLSFDPRALNELGVRYAKVAADVILNPASVTSEIHPADVPGLLKRHGISFIATRVETEATVADLLDFDIAHAQGLLFGPPRPVRSEIFEQARPAAPAATVTPLQRGPISANVRPQQPAPRPALRPERYGQGFARRV</sequence>
<feature type="domain" description="EAL" evidence="3">
    <location>
        <begin position="227"/>
        <end position="479"/>
    </location>
</feature>
<accession>A0A8J2YBR6</accession>
<evidence type="ECO:0000259" key="3">
    <source>
        <dbReference type="PROSITE" id="PS50883"/>
    </source>
</evidence>
<keyword evidence="5" id="KW-1185">Reference proteome</keyword>
<evidence type="ECO:0000256" key="1">
    <source>
        <dbReference type="SAM" id="MobiDB-lite"/>
    </source>
</evidence>
<dbReference type="PROSITE" id="PS50883">
    <property type="entry name" value="EAL"/>
    <property type="match status" value="1"/>
</dbReference>
<dbReference type="GO" id="GO:0071111">
    <property type="term" value="F:cyclic-guanylate-specific phosphodiesterase activity"/>
    <property type="evidence" value="ECO:0007669"/>
    <property type="project" value="InterPro"/>
</dbReference>
<dbReference type="Gene3D" id="3.20.20.450">
    <property type="entry name" value="EAL domain"/>
    <property type="match status" value="1"/>
</dbReference>
<protein>
    <submittedName>
        <fullName evidence="4">Diguanylate phosphodiesterase</fullName>
    </submittedName>
</protein>
<keyword evidence="2" id="KW-1133">Transmembrane helix</keyword>
<dbReference type="SUPFAM" id="SSF141868">
    <property type="entry name" value="EAL domain-like"/>
    <property type="match status" value="1"/>
</dbReference>
<dbReference type="CDD" id="cd01948">
    <property type="entry name" value="EAL"/>
    <property type="match status" value="1"/>
</dbReference>
<name>A0A8J2YBR6_9RHOB</name>
<dbReference type="InterPro" id="IPR050706">
    <property type="entry name" value="Cyclic-di-GMP_PDE-like"/>
</dbReference>
<dbReference type="AlphaFoldDB" id="A0A8J2YBR6"/>
<dbReference type="EMBL" id="BMCP01000001">
    <property type="protein sequence ID" value="GGE34219.1"/>
    <property type="molecule type" value="Genomic_DNA"/>
</dbReference>
<evidence type="ECO:0000313" key="5">
    <source>
        <dbReference type="Proteomes" id="UP000602745"/>
    </source>
</evidence>
<comment type="caution">
    <text evidence="4">The sequence shown here is derived from an EMBL/GenBank/DDBJ whole genome shotgun (WGS) entry which is preliminary data.</text>
</comment>
<dbReference type="PANTHER" id="PTHR33121">
    <property type="entry name" value="CYCLIC DI-GMP PHOSPHODIESTERASE PDEF"/>
    <property type="match status" value="1"/>
</dbReference>
<feature type="region of interest" description="Disordered" evidence="1">
    <location>
        <begin position="492"/>
        <end position="521"/>
    </location>
</feature>
<reference evidence="4" key="1">
    <citation type="journal article" date="2014" name="Int. J. Syst. Evol. Microbiol.">
        <title>Complete genome sequence of Corynebacterium casei LMG S-19264T (=DSM 44701T), isolated from a smear-ripened cheese.</title>
        <authorList>
            <consortium name="US DOE Joint Genome Institute (JGI-PGF)"/>
            <person name="Walter F."/>
            <person name="Albersmeier A."/>
            <person name="Kalinowski J."/>
            <person name="Ruckert C."/>
        </authorList>
    </citation>
    <scope>NUCLEOTIDE SEQUENCE</scope>
    <source>
        <strain evidence="4">CCM 7684</strain>
    </source>
</reference>
<gene>
    <name evidence="4" type="ORF">GCM10007276_09460</name>
</gene>
<feature type="transmembrane region" description="Helical" evidence="2">
    <location>
        <begin position="7"/>
        <end position="29"/>
    </location>
</feature>
<proteinExistence type="predicted"/>
<dbReference type="PANTHER" id="PTHR33121:SF79">
    <property type="entry name" value="CYCLIC DI-GMP PHOSPHODIESTERASE PDED-RELATED"/>
    <property type="match status" value="1"/>
</dbReference>
<dbReference type="RefSeq" id="WP_188408520.1">
    <property type="nucleotide sequence ID" value="NZ_BMCP01000001.1"/>
</dbReference>
<dbReference type="InterPro" id="IPR001633">
    <property type="entry name" value="EAL_dom"/>
</dbReference>
<dbReference type="Proteomes" id="UP000602745">
    <property type="component" value="Unassembled WGS sequence"/>
</dbReference>
<dbReference type="SMART" id="SM00052">
    <property type="entry name" value="EAL"/>
    <property type="match status" value="1"/>
</dbReference>
<evidence type="ECO:0000256" key="2">
    <source>
        <dbReference type="SAM" id="Phobius"/>
    </source>
</evidence>
<dbReference type="InterPro" id="IPR035919">
    <property type="entry name" value="EAL_sf"/>
</dbReference>